<dbReference type="EMBL" id="NBTX02000004">
    <property type="protein sequence ID" value="PNL61156.1"/>
    <property type="molecule type" value="Genomic_DNA"/>
</dbReference>
<proteinExistence type="predicted"/>
<dbReference type="InterPro" id="IPR029052">
    <property type="entry name" value="Metallo-depent_PP-like"/>
</dbReference>
<feature type="domain" description="Calcineurin-like phosphoesterase" evidence="2">
    <location>
        <begin position="82"/>
        <end position="290"/>
    </location>
</feature>
<feature type="region of interest" description="Disordered" evidence="1">
    <location>
        <begin position="1"/>
        <end position="21"/>
    </location>
</feature>
<gene>
    <name evidence="3" type="ORF">A6J39_007975</name>
</gene>
<comment type="caution">
    <text evidence="3">The sequence shown here is derived from an EMBL/GenBank/DDBJ whole genome shotgun (WGS) entry which is preliminary data.</text>
</comment>
<dbReference type="Proteomes" id="UP000192511">
    <property type="component" value="Unassembled WGS sequence"/>
</dbReference>
<protein>
    <recommendedName>
        <fullName evidence="2">Calcineurin-like phosphoesterase domain-containing protein</fullName>
    </recommendedName>
</protein>
<dbReference type="SUPFAM" id="SSF56300">
    <property type="entry name" value="Metallo-dependent phosphatases"/>
    <property type="match status" value="1"/>
</dbReference>
<evidence type="ECO:0000313" key="4">
    <source>
        <dbReference type="Proteomes" id="UP000192511"/>
    </source>
</evidence>
<reference evidence="3" key="1">
    <citation type="submission" date="2017-12" db="EMBL/GenBank/DDBJ databases">
        <title>FDA dAtabase for Regulatory Grade micrObial Sequences (FDA-ARGOS): Supporting development and validation of Infectious Disease Dx tests.</title>
        <authorList>
            <person name="Kerrigan L."/>
            <person name="Tallon L.J."/>
            <person name="Sadzewicz L."/>
            <person name="Sengamalay N."/>
            <person name="Ott S."/>
            <person name="Godinez A."/>
            <person name="Nagaraj S."/>
            <person name="Vavikolanu K."/>
            <person name="Vyas G."/>
            <person name="Nadendla S."/>
            <person name="Aluvathingal J."/>
            <person name="Sichtig H."/>
        </authorList>
    </citation>
    <scope>NUCLEOTIDE SEQUENCE [LARGE SCALE GENOMIC DNA]</scope>
    <source>
        <strain evidence="3">FDAARGOS_200</strain>
    </source>
</reference>
<dbReference type="InterPro" id="IPR004843">
    <property type="entry name" value="Calcineurin-like_PHP"/>
</dbReference>
<sequence>MHEGDKDMSTNAHPQPPPPPQKMVAWYDPVQLCKTAIDVFISLVFGRHADYRLIEALSTSNSQNFYDYTQIEAQKEFWIDYVADLGDGWNSTYTVAYYISQPSLTVHDEDGSNYVTERGSVLIFGGDSVYPVAGRSQYKNRLVTPYTTALRETTEPHPDLYVIPGNHDWYDSLVNFTRLFCAKRWFAGWRTQQDRSYFAIKLPYHWWIIGADIQLSSEIDDMQIKYLKWVASQMNEQDKVIICAAEPEWIYAKSYGDLDPEYNQNNLAFLETVLFKNKVQMFLTGDLHHYRRHENPDKVQKIIAGGGGAFLHPPMAKMYLFYQGILT</sequence>
<dbReference type="AlphaFoldDB" id="A0AAX0WV89"/>
<dbReference type="GO" id="GO:0016787">
    <property type="term" value="F:hydrolase activity"/>
    <property type="evidence" value="ECO:0007669"/>
    <property type="project" value="InterPro"/>
</dbReference>
<dbReference type="PANTHER" id="PTHR34211:SF3">
    <property type="entry name" value="CALCINEURIN-LIKE METALLO-PHOSPHOESTERASE SUPERFAMILY PROTEIN"/>
    <property type="match status" value="1"/>
</dbReference>
<evidence type="ECO:0000259" key="2">
    <source>
        <dbReference type="Pfam" id="PF00149"/>
    </source>
</evidence>
<keyword evidence="4" id="KW-1185">Reference proteome</keyword>
<evidence type="ECO:0000256" key="1">
    <source>
        <dbReference type="SAM" id="MobiDB-lite"/>
    </source>
</evidence>
<dbReference type="Pfam" id="PF00149">
    <property type="entry name" value="Metallophos"/>
    <property type="match status" value="1"/>
</dbReference>
<evidence type="ECO:0000313" key="3">
    <source>
        <dbReference type="EMBL" id="PNL61156.1"/>
    </source>
</evidence>
<dbReference type="Gene3D" id="3.60.21.10">
    <property type="match status" value="1"/>
</dbReference>
<name>A0AAX0WV89_9GAMM</name>
<accession>A0AAX0WV89</accession>
<dbReference type="PANTHER" id="PTHR34211">
    <property type="entry name" value="CALCINEURIN-LIKE METALLO-PHOSPHOESTERASE SUPERFAMILY PROTEIN"/>
    <property type="match status" value="1"/>
</dbReference>
<organism evidence="3 4">
    <name type="scientific">Legionella anisa</name>
    <dbReference type="NCBI Taxonomy" id="28082"/>
    <lineage>
        <taxon>Bacteria</taxon>
        <taxon>Pseudomonadati</taxon>
        <taxon>Pseudomonadota</taxon>
        <taxon>Gammaproteobacteria</taxon>
        <taxon>Legionellales</taxon>
        <taxon>Legionellaceae</taxon>
        <taxon>Legionella</taxon>
    </lineage>
</organism>